<evidence type="ECO:0000313" key="2">
    <source>
        <dbReference type="EMBL" id="GKT34847.1"/>
    </source>
</evidence>
<feature type="compositionally biased region" description="Basic and acidic residues" evidence="1">
    <location>
        <begin position="75"/>
        <end position="85"/>
    </location>
</feature>
<dbReference type="Gene3D" id="3.40.50.300">
    <property type="entry name" value="P-loop containing nucleotide triphosphate hydrolases"/>
    <property type="match status" value="1"/>
</dbReference>
<accession>A0ABQ5KQV5</accession>
<gene>
    <name evidence="2" type="ORF">ADUPG1_008124</name>
</gene>
<feature type="region of interest" description="Disordered" evidence="1">
    <location>
        <begin position="153"/>
        <end position="183"/>
    </location>
</feature>
<dbReference type="InterPro" id="IPR027417">
    <property type="entry name" value="P-loop_NTPase"/>
</dbReference>
<proteinExistence type="predicted"/>
<keyword evidence="3" id="KW-1185">Reference proteome</keyword>
<protein>
    <recommendedName>
        <fullName evidence="4">G domain-containing protein</fullName>
    </recommendedName>
</protein>
<sequence length="323" mass="35529">MELKIVIRGPGRSGKTSLINALRGQPFAPNTLPTKEIAVYKDEMLFNKRKDRAELVIWESPYPPLSVEESEPDTQAERIEEDSKKAKTMSPEEIIAEARKSVDVFSTTAGVIVTINESPTVQAKEPLEALKAFVHDVPDSIPVLVVITHSKIATSSPSPSPSRGTSPDTSSRSSKKLEVINPNKPTIHPSSLRTIPLYTLSRDLRAVRQGEGIGSAVWPCRLPSLACCRVDLSRGAGLHGVLEWLRVPFLLCKYKQLKFELALVQINFEKAVRESSAREMDEGDILVFSASSSEDSEDHTHESAEDGAKDMIDEKMGAMLDIP</sequence>
<dbReference type="CDD" id="cd00882">
    <property type="entry name" value="Ras_like_GTPase"/>
    <property type="match status" value="1"/>
</dbReference>
<feature type="region of interest" description="Disordered" evidence="1">
    <location>
        <begin position="66"/>
        <end position="90"/>
    </location>
</feature>
<name>A0ABQ5KQV5_9EUKA</name>
<dbReference type="Proteomes" id="UP001057375">
    <property type="component" value="Unassembled WGS sequence"/>
</dbReference>
<feature type="non-terminal residue" evidence="2">
    <location>
        <position position="323"/>
    </location>
</feature>
<dbReference type="SUPFAM" id="SSF52540">
    <property type="entry name" value="P-loop containing nucleoside triphosphate hydrolases"/>
    <property type="match status" value="1"/>
</dbReference>
<feature type="compositionally biased region" description="Basic and acidic residues" evidence="1">
    <location>
        <begin position="298"/>
        <end position="312"/>
    </location>
</feature>
<evidence type="ECO:0000256" key="1">
    <source>
        <dbReference type="SAM" id="MobiDB-lite"/>
    </source>
</evidence>
<reference evidence="2" key="1">
    <citation type="submission" date="2022-03" db="EMBL/GenBank/DDBJ databases">
        <title>Draft genome sequence of Aduncisulcus paluster, a free-living microaerophilic Fornicata.</title>
        <authorList>
            <person name="Yuyama I."/>
            <person name="Kume K."/>
            <person name="Tamura T."/>
            <person name="Inagaki Y."/>
            <person name="Hashimoto T."/>
        </authorList>
    </citation>
    <scope>NUCLEOTIDE SEQUENCE</scope>
    <source>
        <strain evidence="2">NY0171</strain>
    </source>
</reference>
<feature type="region of interest" description="Disordered" evidence="1">
    <location>
        <begin position="290"/>
        <end position="312"/>
    </location>
</feature>
<dbReference type="EMBL" id="BQXS01010877">
    <property type="protein sequence ID" value="GKT34847.1"/>
    <property type="molecule type" value="Genomic_DNA"/>
</dbReference>
<comment type="caution">
    <text evidence="2">The sequence shown here is derived from an EMBL/GenBank/DDBJ whole genome shotgun (WGS) entry which is preliminary data.</text>
</comment>
<organism evidence="2 3">
    <name type="scientific">Aduncisulcus paluster</name>
    <dbReference type="NCBI Taxonomy" id="2918883"/>
    <lineage>
        <taxon>Eukaryota</taxon>
        <taxon>Metamonada</taxon>
        <taxon>Carpediemonas-like organisms</taxon>
        <taxon>Aduncisulcus</taxon>
    </lineage>
</organism>
<feature type="compositionally biased region" description="Low complexity" evidence="1">
    <location>
        <begin position="154"/>
        <end position="172"/>
    </location>
</feature>
<evidence type="ECO:0008006" key="4">
    <source>
        <dbReference type="Google" id="ProtNLM"/>
    </source>
</evidence>
<evidence type="ECO:0000313" key="3">
    <source>
        <dbReference type="Proteomes" id="UP001057375"/>
    </source>
</evidence>